<dbReference type="InterPro" id="IPR036388">
    <property type="entry name" value="WH-like_DNA-bd_sf"/>
</dbReference>
<dbReference type="Gene3D" id="1.10.10.10">
    <property type="entry name" value="Winged helix-like DNA-binding domain superfamily/Winged helix DNA-binding domain"/>
    <property type="match status" value="2"/>
</dbReference>
<feature type="region of interest" description="Disordered" evidence="4">
    <location>
        <begin position="98"/>
        <end position="232"/>
    </location>
</feature>
<feature type="compositionally biased region" description="Pro residues" evidence="4">
    <location>
        <begin position="1"/>
        <end position="19"/>
    </location>
</feature>
<evidence type="ECO:0000256" key="3">
    <source>
        <dbReference type="ARBA" id="ARBA00023163"/>
    </source>
</evidence>
<keyword evidence="1" id="KW-0805">Transcription regulation</keyword>
<name>A0ABP9DLW4_9ACTN</name>
<feature type="compositionally biased region" description="Pro residues" evidence="4">
    <location>
        <begin position="212"/>
        <end position="230"/>
    </location>
</feature>
<dbReference type="SUPFAM" id="SSF46894">
    <property type="entry name" value="C-terminal effector domain of the bipartite response regulators"/>
    <property type="match status" value="1"/>
</dbReference>
<dbReference type="Proteomes" id="UP001501752">
    <property type="component" value="Unassembled WGS sequence"/>
</dbReference>
<dbReference type="SUPFAM" id="SSF88659">
    <property type="entry name" value="Sigma3 and sigma4 domains of RNA polymerase sigma factors"/>
    <property type="match status" value="1"/>
</dbReference>
<feature type="compositionally biased region" description="Low complexity" evidence="4">
    <location>
        <begin position="542"/>
        <end position="561"/>
    </location>
</feature>
<organism evidence="6 7">
    <name type="scientific">Kitasatospora terrestris</name>
    <dbReference type="NCBI Taxonomy" id="258051"/>
    <lineage>
        <taxon>Bacteria</taxon>
        <taxon>Bacillati</taxon>
        <taxon>Actinomycetota</taxon>
        <taxon>Actinomycetes</taxon>
        <taxon>Kitasatosporales</taxon>
        <taxon>Streptomycetaceae</taxon>
        <taxon>Kitasatospora</taxon>
    </lineage>
</organism>
<keyword evidence="2" id="KW-0238">DNA-binding</keyword>
<dbReference type="PRINTS" id="PR00038">
    <property type="entry name" value="HTHLUXR"/>
</dbReference>
<evidence type="ECO:0000313" key="7">
    <source>
        <dbReference type="Proteomes" id="UP001501752"/>
    </source>
</evidence>
<evidence type="ECO:0000259" key="5">
    <source>
        <dbReference type="PROSITE" id="PS50043"/>
    </source>
</evidence>
<evidence type="ECO:0000256" key="2">
    <source>
        <dbReference type="ARBA" id="ARBA00023125"/>
    </source>
</evidence>
<dbReference type="Pfam" id="PF00196">
    <property type="entry name" value="GerE"/>
    <property type="match status" value="1"/>
</dbReference>
<dbReference type="SMART" id="SM00421">
    <property type="entry name" value="HTH_LUXR"/>
    <property type="match status" value="1"/>
</dbReference>
<feature type="compositionally biased region" description="Pro residues" evidence="4">
    <location>
        <begin position="136"/>
        <end position="157"/>
    </location>
</feature>
<feature type="compositionally biased region" description="Pro residues" evidence="4">
    <location>
        <begin position="98"/>
        <end position="122"/>
    </location>
</feature>
<accession>A0ABP9DLW4</accession>
<dbReference type="PROSITE" id="PS50043">
    <property type="entry name" value="HTH_LUXR_2"/>
    <property type="match status" value="1"/>
</dbReference>
<feature type="compositionally biased region" description="Pro residues" evidence="4">
    <location>
        <begin position="165"/>
        <end position="187"/>
    </location>
</feature>
<comment type="caution">
    <text evidence="6">The sequence shown here is derived from an EMBL/GenBank/DDBJ whole genome shotgun (WGS) entry which is preliminary data.</text>
</comment>
<evidence type="ECO:0000313" key="6">
    <source>
        <dbReference type="EMBL" id="GAA4852459.1"/>
    </source>
</evidence>
<feature type="region of interest" description="Disordered" evidence="4">
    <location>
        <begin position="1"/>
        <end position="27"/>
    </location>
</feature>
<protein>
    <recommendedName>
        <fullName evidence="5">HTH luxR-type domain-containing protein</fullName>
    </recommendedName>
</protein>
<feature type="region of interest" description="Disordered" evidence="4">
    <location>
        <begin position="530"/>
        <end position="572"/>
    </location>
</feature>
<feature type="domain" description="HTH luxR-type" evidence="5">
    <location>
        <begin position="29"/>
        <end position="94"/>
    </location>
</feature>
<dbReference type="RefSeq" id="WP_345697502.1">
    <property type="nucleotide sequence ID" value="NZ_BAABIS010000001.1"/>
</dbReference>
<sequence length="572" mass="56915">MTTPSPPTSPETAEPPQPGGPSARARADAAKALRLLTPREAEVLARLAAGDDLRAAADHLDLAPATVRAYVHRAMRKLGVSSRDEALALTGLLAGPTPAPAPASAPAPPPTPGAAPAPPPAAAAPLSPSPTATTPTTPPAPATTPPAPATAPSPTPSPAAAAPLVPGPTATPAPAPAPAAPPTPVAAPSPDTAPGSGPAPVATPGAEAHRPSPAPARPAPTEPDPAPPPAVAAEAAPVGFAELCAVAHTRLVQQTYLLTGHRRRATHCVNLALGDACRSWAAVSALPDPEGWVRARAFESALSPWRRGSPRRSHLLRLPHRRIRVGPATEPEAPDRLTPRDRALLKALHRLSRPQRQALVLHDTLGLPVSAVAASVESSTAAAEGRVLTARAALARSVPELVGGDPTEDGFGERLGGLLYRAAVHGCPSPRLPAAAMLVSGSRLRSAVTTGSAALLSAAMGTAVVTTLLGSGPSELFRPAEPAPPAVCTTASLGSAGPAALPDGAPGLRSAWCSPAPGLPARFVAPPALAAAAQPSGVQPSGVQPSAGQGPVGQAPAAQDPTQSVQPPPATR</sequence>
<dbReference type="EMBL" id="BAABIS010000001">
    <property type="protein sequence ID" value="GAA4852459.1"/>
    <property type="molecule type" value="Genomic_DNA"/>
</dbReference>
<proteinExistence type="predicted"/>
<dbReference type="PANTHER" id="PTHR44688">
    <property type="entry name" value="DNA-BINDING TRANSCRIPTIONAL ACTIVATOR DEVR_DOSR"/>
    <property type="match status" value="1"/>
</dbReference>
<dbReference type="InterPro" id="IPR013324">
    <property type="entry name" value="RNA_pol_sigma_r3/r4-like"/>
</dbReference>
<keyword evidence="3" id="KW-0804">Transcription</keyword>
<feature type="compositionally biased region" description="Low complexity" evidence="4">
    <location>
        <begin position="123"/>
        <end position="135"/>
    </location>
</feature>
<evidence type="ECO:0000256" key="1">
    <source>
        <dbReference type="ARBA" id="ARBA00023015"/>
    </source>
</evidence>
<keyword evidence="7" id="KW-1185">Reference proteome</keyword>
<gene>
    <name evidence="6" type="ORF">GCM10023235_31950</name>
</gene>
<evidence type="ECO:0000256" key="4">
    <source>
        <dbReference type="SAM" id="MobiDB-lite"/>
    </source>
</evidence>
<dbReference type="PANTHER" id="PTHR44688:SF16">
    <property type="entry name" value="DNA-BINDING TRANSCRIPTIONAL ACTIVATOR DEVR_DOSR"/>
    <property type="match status" value="1"/>
</dbReference>
<dbReference type="CDD" id="cd06170">
    <property type="entry name" value="LuxR_C_like"/>
    <property type="match status" value="1"/>
</dbReference>
<reference evidence="7" key="1">
    <citation type="journal article" date="2019" name="Int. J. Syst. Evol. Microbiol.">
        <title>The Global Catalogue of Microorganisms (GCM) 10K type strain sequencing project: providing services to taxonomists for standard genome sequencing and annotation.</title>
        <authorList>
            <consortium name="The Broad Institute Genomics Platform"/>
            <consortium name="The Broad Institute Genome Sequencing Center for Infectious Disease"/>
            <person name="Wu L."/>
            <person name="Ma J."/>
        </authorList>
    </citation>
    <scope>NUCLEOTIDE SEQUENCE [LARGE SCALE GENOMIC DNA]</scope>
    <source>
        <strain evidence="7">JCM 13006</strain>
    </source>
</reference>
<dbReference type="InterPro" id="IPR016032">
    <property type="entry name" value="Sig_transdc_resp-reg_C-effctor"/>
</dbReference>
<dbReference type="InterPro" id="IPR000792">
    <property type="entry name" value="Tscrpt_reg_LuxR_C"/>
</dbReference>